<reference evidence="2 3" key="1">
    <citation type="journal article" date="2006" name="Science">
        <title>The genome of black cottonwood, Populus trichocarpa (Torr. &amp; Gray).</title>
        <authorList>
            <person name="Tuskan G.A."/>
            <person name="Difazio S."/>
            <person name="Jansson S."/>
            <person name="Bohlmann J."/>
            <person name="Grigoriev I."/>
            <person name="Hellsten U."/>
            <person name="Putnam N."/>
            <person name="Ralph S."/>
            <person name="Rombauts S."/>
            <person name="Salamov A."/>
            <person name="Schein J."/>
            <person name="Sterck L."/>
            <person name="Aerts A."/>
            <person name="Bhalerao R.R."/>
            <person name="Bhalerao R.P."/>
            <person name="Blaudez D."/>
            <person name="Boerjan W."/>
            <person name="Brun A."/>
            <person name="Brunner A."/>
            <person name="Busov V."/>
            <person name="Campbell M."/>
            <person name="Carlson J."/>
            <person name="Chalot M."/>
            <person name="Chapman J."/>
            <person name="Chen G.L."/>
            <person name="Cooper D."/>
            <person name="Coutinho P.M."/>
            <person name="Couturier J."/>
            <person name="Covert S."/>
            <person name="Cronk Q."/>
            <person name="Cunningham R."/>
            <person name="Davis J."/>
            <person name="Degroeve S."/>
            <person name="Dejardin A."/>
            <person name="Depamphilis C."/>
            <person name="Detter J."/>
            <person name="Dirks B."/>
            <person name="Dubchak I."/>
            <person name="Duplessis S."/>
            <person name="Ehlting J."/>
            <person name="Ellis B."/>
            <person name="Gendler K."/>
            <person name="Goodstein D."/>
            <person name="Gribskov M."/>
            <person name="Grimwood J."/>
            <person name="Groover A."/>
            <person name="Gunter L."/>
            <person name="Hamberger B."/>
            <person name="Heinze B."/>
            <person name="Helariutta Y."/>
            <person name="Henrissat B."/>
            <person name="Holligan D."/>
            <person name="Holt R."/>
            <person name="Huang W."/>
            <person name="Islam-Faridi N."/>
            <person name="Jones S."/>
            <person name="Jones-Rhoades M."/>
            <person name="Jorgensen R."/>
            <person name="Joshi C."/>
            <person name="Kangasjarvi J."/>
            <person name="Karlsson J."/>
            <person name="Kelleher C."/>
            <person name="Kirkpatrick R."/>
            <person name="Kirst M."/>
            <person name="Kohler A."/>
            <person name="Kalluri U."/>
            <person name="Larimer F."/>
            <person name="Leebens-Mack J."/>
            <person name="Leple J.C."/>
            <person name="Locascio P."/>
            <person name="Lou Y."/>
            <person name="Lucas S."/>
            <person name="Martin F."/>
            <person name="Montanini B."/>
            <person name="Napoli C."/>
            <person name="Nelson D.R."/>
            <person name="Nelson C."/>
            <person name="Nieminen K."/>
            <person name="Nilsson O."/>
            <person name="Pereda V."/>
            <person name="Peter G."/>
            <person name="Philippe R."/>
            <person name="Pilate G."/>
            <person name="Poliakov A."/>
            <person name="Razumovskaya J."/>
            <person name="Richardson P."/>
            <person name="Rinaldi C."/>
            <person name="Ritland K."/>
            <person name="Rouze P."/>
            <person name="Ryaboy D."/>
            <person name="Schmutz J."/>
            <person name="Schrader J."/>
            <person name="Segerman B."/>
            <person name="Shin H."/>
            <person name="Siddiqui A."/>
            <person name="Sterky F."/>
            <person name="Terry A."/>
            <person name="Tsai C.J."/>
            <person name="Uberbacher E."/>
            <person name="Unneberg P."/>
            <person name="Vahala J."/>
            <person name="Wall K."/>
            <person name="Wessler S."/>
            <person name="Yang G."/>
            <person name="Yin T."/>
            <person name="Douglas C."/>
            <person name="Marra M."/>
            <person name="Sandberg G."/>
            <person name="Van de Peer Y."/>
            <person name="Rokhsar D."/>
        </authorList>
    </citation>
    <scope>NUCLEOTIDE SEQUENCE [LARGE SCALE GENOMIC DNA]</scope>
    <source>
        <strain evidence="3">cv. Nisqually</strain>
    </source>
</reference>
<organism evidence="2 3">
    <name type="scientific">Populus trichocarpa</name>
    <name type="common">Western balsam poplar</name>
    <name type="synonym">Populus balsamifera subsp. trichocarpa</name>
    <dbReference type="NCBI Taxonomy" id="3694"/>
    <lineage>
        <taxon>Eukaryota</taxon>
        <taxon>Viridiplantae</taxon>
        <taxon>Streptophyta</taxon>
        <taxon>Embryophyta</taxon>
        <taxon>Tracheophyta</taxon>
        <taxon>Spermatophyta</taxon>
        <taxon>Magnoliopsida</taxon>
        <taxon>eudicotyledons</taxon>
        <taxon>Gunneridae</taxon>
        <taxon>Pentapetalae</taxon>
        <taxon>rosids</taxon>
        <taxon>fabids</taxon>
        <taxon>Malpighiales</taxon>
        <taxon>Salicaceae</taxon>
        <taxon>Saliceae</taxon>
        <taxon>Populus</taxon>
    </lineage>
</organism>
<evidence type="ECO:0000313" key="2">
    <source>
        <dbReference type="EMBL" id="PNT25420.1"/>
    </source>
</evidence>
<name>U5G8K9_POPTR</name>
<evidence type="ECO:0008006" key="4">
    <source>
        <dbReference type="Google" id="ProtNLM"/>
    </source>
</evidence>
<keyword evidence="1" id="KW-0732">Signal</keyword>
<evidence type="ECO:0000313" key="3">
    <source>
        <dbReference type="Proteomes" id="UP000006729"/>
    </source>
</evidence>
<dbReference type="HOGENOM" id="CLU_2780597_0_0_1"/>
<keyword evidence="3" id="KW-1185">Reference proteome</keyword>
<dbReference type="InParanoid" id="U5G8K9"/>
<gene>
    <name evidence="2" type="ORF">POPTR_008G184700</name>
</gene>
<feature type="chain" id="PRO_5030178282" description="Secreted protein" evidence="1">
    <location>
        <begin position="24"/>
        <end position="69"/>
    </location>
</feature>
<dbReference type="EMBL" id="CM009297">
    <property type="protein sequence ID" value="PNT25420.1"/>
    <property type="molecule type" value="Genomic_DNA"/>
</dbReference>
<dbReference type="Proteomes" id="UP000006729">
    <property type="component" value="Chromosome 8"/>
</dbReference>
<sequence>MFRSRTHLKLFETDFFLLLFSLAEEDGFYNSFGTCTSNSTSSTACKSHRHLYIRQTVSRVIQTFKNTYV</sequence>
<evidence type="ECO:0000256" key="1">
    <source>
        <dbReference type="SAM" id="SignalP"/>
    </source>
</evidence>
<proteinExistence type="predicted"/>
<dbReference type="AlphaFoldDB" id="U5G8K9"/>
<protein>
    <recommendedName>
        <fullName evidence="4">Secreted protein</fullName>
    </recommendedName>
</protein>
<feature type="signal peptide" evidence="1">
    <location>
        <begin position="1"/>
        <end position="23"/>
    </location>
</feature>
<accession>U5G8K9</accession>